<evidence type="ECO:0000259" key="4">
    <source>
        <dbReference type="Pfam" id="PF23070"/>
    </source>
</evidence>
<dbReference type="Pfam" id="PF23070">
    <property type="entry name" value="DUF7043"/>
    <property type="match status" value="1"/>
</dbReference>
<evidence type="ECO:0000259" key="5">
    <source>
        <dbReference type="Pfam" id="PF23071"/>
    </source>
</evidence>
<dbReference type="PANTHER" id="PTHR22255:SF9">
    <property type="entry name" value="LP06548P"/>
    <property type="match status" value="1"/>
</dbReference>
<keyword evidence="2" id="KW-0812">Transmembrane</keyword>
<dbReference type="Proteomes" id="UP000695000">
    <property type="component" value="Unplaced"/>
</dbReference>
<feature type="region of interest" description="Disordered" evidence="1">
    <location>
        <begin position="541"/>
        <end position="560"/>
    </location>
</feature>
<feature type="domain" description="DUF7044" evidence="5">
    <location>
        <begin position="30"/>
        <end position="111"/>
    </location>
</feature>
<dbReference type="InterPro" id="IPR055471">
    <property type="entry name" value="DUF7043"/>
</dbReference>
<keyword evidence="2" id="KW-0472">Membrane</keyword>
<sequence length="630" mass="70770">MKLGVVVYVYYYWRCCTTDVGPDDTCAAGGCEFPKQWAGWWFQSGVPQPLPINSTYIETKGECYEEQGDKYLVYDRADNCYRCMAIHVKHSSVLQYKETFCESKASLQEICYGITGDASLYSMFRKSPEAKPVPCPFKSAPFTFSYNRGSGDCKDPPSKAESCTDDSRLVLKYQACLDDPSTETHVEELVCLATWKEGSTRYLIGKISQGNRRALTSDEDQYRCFIYLKSTDKGKVVYHIAQSGDASCNGLQSVHEGSRTMKFTAVDNHHNRCKFPTWITDHHTWLSLDHKKTYKFSQRNATLKILDEEPKLGRNSQQTQQPQQHFAFQEFGFVSQDQHRQNSEMRVICHAILESKEQKKVQIVAHITAGCDSGYVCMVFYKRDSHVIEIQQSEDYHDNPDDACNSFDPTTTPFTTLITTTLHPKKCPNVGRFTLLENLPMTGERRKRRQQQETGLESMPNAPIAPECLTPKYEALSVGCNSNELMEFKTACLQQPTNAFTCHGSWQDNNTFYVITSPTSRKSADTLRYCFIYTVTHQDGGTPSTSVAGVPQGSKPPTGGGPPILRLSAISESCHRHISPGIDGAWAFNFTSNGKFESCAEVETESAASALLPSFIILVTLSWITAVILR</sequence>
<dbReference type="RefSeq" id="XP_017768301.1">
    <property type="nucleotide sequence ID" value="XM_017912812.1"/>
</dbReference>
<dbReference type="GeneID" id="108556627"/>
<organism evidence="6 7">
    <name type="scientific">Nicrophorus vespilloides</name>
    <name type="common">Boreal carrion beetle</name>
    <dbReference type="NCBI Taxonomy" id="110193"/>
    <lineage>
        <taxon>Eukaryota</taxon>
        <taxon>Metazoa</taxon>
        <taxon>Ecdysozoa</taxon>
        <taxon>Arthropoda</taxon>
        <taxon>Hexapoda</taxon>
        <taxon>Insecta</taxon>
        <taxon>Pterygota</taxon>
        <taxon>Neoptera</taxon>
        <taxon>Endopterygota</taxon>
        <taxon>Coleoptera</taxon>
        <taxon>Polyphaga</taxon>
        <taxon>Staphyliniformia</taxon>
        <taxon>Silphidae</taxon>
        <taxon>Nicrophorinae</taxon>
        <taxon>Nicrophorus</taxon>
    </lineage>
</organism>
<evidence type="ECO:0000256" key="2">
    <source>
        <dbReference type="SAM" id="Phobius"/>
    </source>
</evidence>
<feature type="domain" description="DUF7043" evidence="4">
    <location>
        <begin position="270"/>
        <end position="410"/>
    </location>
</feature>
<evidence type="ECO:0000313" key="7">
    <source>
        <dbReference type="RefSeq" id="XP_017768301.1"/>
    </source>
</evidence>
<gene>
    <name evidence="7" type="primary">LOC108556627</name>
</gene>
<evidence type="ECO:0000256" key="1">
    <source>
        <dbReference type="SAM" id="MobiDB-lite"/>
    </source>
</evidence>
<feature type="region of interest" description="Disordered" evidence="1">
    <location>
        <begin position="442"/>
        <end position="463"/>
    </location>
</feature>
<accession>A0ABM1M151</accession>
<keyword evidence="6" id="KW-1185">Reference proteome</keyword>
<dbReference type="Pfam" id="PF23071">
    <property type="entry name" value="DUF7044"/>
    <property type="match status" value="1"/>
</dbReference>
<dbReference type="InterPro" id="IPR055470">
    <property type="entry name" value="DUF7042"/>
</dbReference>
<keyword evidence="2" id="KW-1133">Transmembrane helix</keyword>
<feature type="domain" description="DUF7042" evidence="3">
    <location>
        <begin position="131"/>
        <end position="264"/>
    </location>
</feature>
<evidence type="ECO:0000313" key="6">
    <source>
        <dbReference type="Proteomes" id="UP000695000"/>
    </source>
</evidence>
<dbReference type="PANTHER" id="PTHR22255">
    <property type="entry name" value="LP06548P"/>
    <property type="match status" value="1"/>
</dbReference>
<protein>
    <submittedName>
        <fullName evidence="7">Uncharacterized protein LOC108556627</fullName>
    </submittedName>
</protein>
<proteinExistence type="predicted"/>
<reference evidence="7" key="1">
    <citation type="submission" date="2025-08" db="UniProtKB">
        <authorList>
            <consortium name="RefSeq"/>
        </authorList>
    </citation>
    <scope>IDENTIFICATION</scope>
    <source>
        <tissue evidence="7">Whole Larva</tissue>
    </source>
</reference>
<dbReference type="InterPro" id="IPR055472">
    <property type="entry name" value="DUF7044"/>
</dbReference>
<evidence type="ECO:0000259" key="3">
    <source>
        <dbReference type="Pfam" id="PF23069"/>
    </source>
</evidence>
<name>A0ABM1M151_NICVS</name>
<feature type="transmembrane region" description="Helical" evidence="2">
    <location>
        <begin position="610"/>
        <end position="629"/>
    </location>
</feature>
<dbReference type="Pfam" id="PF23069">
    <property type="entry name" value="DUF7042"/>
    <property type="match status" value="1"/>
</dbReference>